<feature type="domain" description="DUF5641" evidence="2">
    <location>
        <begin position="325"/>
        <end position="416"/>
    </location>
</feature>
<sequence length="418" mass="48108">MLPVLGKKAVLEWCMEADYYYDGVTGKIKHLSKKLVAVETIFGWCLQGRNSENQSSLALSVIVQENLISDQLKKFWDLEVSGLIDSKNESGVSENKIMKNFESNIKYDEKAKRYRVSLPWKLGARELKNREIAEKRFTRLNENGLIRLGGRLEFCNLSINEKHPLILPNNSWLTTLIVRKEHNKVMHGGTASTLAQVRSNYWIPKGCQFVKKVIRNCFICRKYLAKPINQLTSPLPSDRINQTPAFSVCGLDFAGPLYINNFGELQKSYIVLFTCGVTRALHLELVSDMTTNSFLLAFRRFLARRGSCKILENASKKSSLLKRKKYQQLLPKQLWHRWKKQYLIDLRTAHSVKNPEAHPELKIGDVVLIEENTENKLWKLGKIEITLPGRDNKTRCYELKTSGGLLKRTVQHLYPLEL</sequence>
<evidence type="ECO:0008006" key="5">
    <source>
        <dbReference type="Google" id="ProtNLM"/>
    </source>
</evidence>
<evidence type="ECO:0000313" key="4">
    <source>
        <dbReference type="Proteomes" id="UP000887159"/>
    </source>
</evidence>
<dbReference type="Proteomes" id="UP000887159">
    <property type="component" value="Unassembled WGS sequence"/>
</dbReference>
<dbReference type="PANTHER" id="PTHR47331:SF6">
    <property type="entry name" value="DOUBLECORTIN DOMAIN-CONTAINING PROTEIN"/>
    <property type="match status" value="1"/>
</dbReference>
<name>A0A8X6SV01_TRICX</name>
<dbReference type="InterPro" id="IPR036397">
    <property type="entry name" value="RNaseH_sf"/>
</dbReference>
<dbReference type="Gene3D" id="3.30.420.10">
    <property type="entry name" value="Ribonuclease H-like superfamily/Ribonuclease H"/>
    <property type="match status" value="1"/>
</dbReference>
<dbReference type="Pfam" id="PF18701">
    <property type="entry name" value="DUF5641"/>
    <property type="match status" value="1"/>
</dbReference>
<evidence type="ECO:0000259" key="1">
    <source>
        <dbReference type="Pfam" id="PF17921"/>
    </source>
</evidence>
<comment type="caution">
    <text evidence="3">The sequence shown here is derived from an EMBL/GenBank/DDBJ whole genome shotgun (WGS) entry which is preliminary data.</text>
</comment>
<evidence type="ECO:0000259" key="2">
    <source>
        <dbReference type="Pfam" id="PF18701"/>
    </source>
</evidence>
<dbReference type="GO" id="GO:0003676">
    <property type="term" value="F:nucleic acid binding"/>
    <property type="evidence" value="ECO:0007669"/>
    <property type="project" value="InterPro"/>
</dbReference>
<accession>A0A8X6SV01</accession>
<proteinExistence type="predicted"/>
<organism evidence="3 4">
    <name type="scientific">Trichonephila clavipes</name>
    <name type="common">Golden silk orbweaver</name>
    <name type="synonym">Nephila clavipes</name>
    <dbReference type="NCBI Taxonomy" id="2585209"/>
    <lineage>
        <taxon>Eukaryota</taxon>
        <taxon>Metazoa</taxon>
        <taxon>Ecdysozoa</taxon>
        <taxon>Arthropoda</taxon>
        <taxon>Chelicerata</taxon>
        <taxon>Arachnida</taxon>
        <taxon>Araneae</taxon>
        <taxon>Araneomorphae</taxon>
        <taxon>Entelegynae</taxon>
        <taxon>Araneoidea</taxon>
        <taxon>Nephilidae</taxon>
        <taxon>Trichonephila</taxon>
    </lineage>
</organism>
<feature type="domain" description="Integrase zinc-binding" evidence="1">
    <location>
        <begin position="173"/>
        <end position="223"/>
    </location>
</feature>
<keyword evidence="4" id="KW-1185">Reference proteome</keyword>
<reference evidence="3" key="1">
    <citation type="submission" date="2020-08" db="EMBL/GenBank/DDBJ databases">
        <title>Multicomponent nature underlies the extraordinary mechanical properties of spider dragline silk.</title>
        <authorList>
            <person name="Kono N."/>
            <person name="Nakamura H."/>
            <person name="Mori M."/>
            <person name="Yoshida Y."/>
            <person name="Ohtoshi R."/>
            <person name="Malay A.D."/>
            <person name="Moran D.A.P."/>
            <person name="Tomita M."/>
            <person name="Numata K."/>
            <person name="Arakawa K."/>
        </authorList>
    </citation>
    <scope>NUCLEOTIDE SEQUENCE</scope>
</reference>
<dbReference type="AlphaFoldDB" id="A0A8X6SV01"/>
<dbReference type="Gene3D" id="1.10.340.70">
    <property type="match status" value="1"/>
</dbReference>
<protein>
    <recommendedName>
        <fullName evidence="5">Integrase zinc-binding domain-containing protein</fullName>
    </recommendedName>
</protein>
<dbReference type="EMBL" id="BMAU01021322">
    <property type="protein sequence ID" value="GFY13428.1"/>
    <property type="molecule type" value="Genomic_DNA"/>
</dbReference>
<dbReference type="InterPro" id="IPR041588">
    <property type="entry name" value="Integrase_H2C2"/>
</dbReference>
<dbReference type="PANTHER" id="PTHR47331">
    <property type="entry name" value="PHD-TYPE DOMAIN-CONTAINING PROTEIN"/>
    <property type="match status" value="1"/>
</dbReference>
<dbReference type="Pfam" id="PF17921">
    <property type="entry name" value="Integrase_H2C2"/>
    <property type="match status" value="1"/>
</dbReference>
<evidence type="ECO:0000313" key="3">
    <source>
        <dbReference type="EMBL" id="GFY13428.1"/>
    </source>
</evidence>
<gene>
    <name evidence="3" type="primary">AVEN_216803_1</name>
    <name evidence="3" type="ORF">TNCV_1802991</name>
</gene>
<dbReference type="InterPro" id="IPR040676">
    <property type="entry name" value="DUF5641"/>
</dbReference>